<dbReference type="Proteomes" id="UP001155604">
    <property type="component" value="Unassembled WGS sequence"/>
</dbReference>
<dbReference type="InterPro" id="IPR025392">
    <property type="entry name" value="DUF4124"/>
</dbReference>
<dbReference type="Pfam" id="PF13511">
    <property type="entry name" value="DUF4124"/>
    <property type="match status" value="1"/>
</dbReference>
<gene>
    <name evidence="2" type="ORF">NE536_22615</name>
</gene>
<dbReference type="EMBL" id="JAMTCC010000101">
    <property type="protein sequence ID" value="MCT7948139.1"/>
    <property type="molecule type" value="Genomic_DNA"/>
</dbReference>
<sequence>MLKVNTFSTMLCRWFWLGLFIGPVSAGVIYTWVDENGVTHYSQQAPQQENIKAEKLYSEDLEQAKVGFIAPVKKAEATSEANELEKSAALIKEKDAKQAQSICESAKHNLDILTTHTKLIRQTSDSGESVAMTEEDRQASIAQQQERIKLFCDKK</sequence>
<keyword evidence="3" id="KW-1185">Reference proteome</keyword>
<protein>
    <submittedName>
        <fullName evidence="2">DUF4124 domain-containing protein</fullName>
    </submittedName>
</protein>
<evidence type="ECO:0000259" key="1">
    <source>
        <dbReference type="Pfam" id="PF13511"/>
    </source>
</evidence>
<name>A0A9X3B2I1_9GAMM</name>
<proteinExistence type="predicted"/>
<evidence type="ECO:0000313" key="3">
    <source>
        <dbReference type="Proteomes" id="UP001155604"/>
    </source>
</evidence>
<accession>A0A9X3B2I1</accession>
<reference evidence="2" key="1">
    <citation type="journal article" date="2023" name="Int. J. Syst. Evol. Microbiol.">
        <title>&lt;i&gt;Shewanella septentrionalis&lt;/i&gt; sp. nov. and &lt;i&gt;Shewanella holmiensis&lt;/i&gt; sp. nov., isolated from Baltic Sea water and sediments.</title>
        <authorList>
            <person name="Martin-Rodriguez A.J."/>
            <person name="Thorell K."/>
            <person name="Joffre E."/>
            <person name="Jensie-Markopoulos S."/>
            <person name="Moore E.R.B."/>
            <person name="Sjoling A."/>
        </authorList>
    </citation>
    <scope>NUCLEOTIDE SEQUENCE</scope>
    <source>
        <strain evidence="2">SP1W3</strain>
    </source>
</reference>
<organism evidence="2 3">
    <name type="scientific">Shewanella septentrionalis</name>
    <dbReference type="NCBI Taxonomy" id="2952223"/>
    <lineage>
        <taxon>Bacteria</taxon>
        <taxon>Pseudomonadati</taxon>
        <taxon>Pseudomonadota</taxon>
        <taxon>Gammaproteobacteria</taxon>
        <taxon>Alteromonadales</taxon>
        <taxon>Shewanellaceae</taxon>
        <taxon>Shewanella</taxon>
    </lineage>
</organism>
<dbReference type="AlphaFoldDB" id="A0A9X3B2I1"/>
<dbReference type="RefSeq" id="WP_006080594.1">
    <property type="nucleotide sequence ID" value="NZ_JAMTCC010000101.1"/>
</dbReference>
<evidence type="ECO:0000313" key="2">
    <source>
        <dbReference type="EMBL" id="MCT7948139.1"/>
    </source>
</evidence>
<comment type="caution">
    <text evidence="2">The sequence shown here is derived from an EMBL/GenBank/DDBJ whole genome shotgun (WGS) entry which is preliminary data.</text>
</comment>
<feature type="domain" description="DUF4124" evidence="1">
    <location>
        <begin position="19"/>
        <end position="52"/>
    </location>
</feature>